<comment type="caution">
    <text evidence="2">The sequence shown here is derived from an EMBL/GenBank/DDBJ whole genome shotgun (WGS) entry which is preliminary data.</text>
</comment>
<dbReference type="EMBL" id="CAKASE010000079">
    <property type="protein sequence ID" value="CAG9579646.1"/>
    <property type="molecule type" value="Genomic_DNA"/>
</dbReference>
<feature type="domain" description="DDE-1" evidence="1">
    <location>
        <begin position="4"/>
        <end position="99"/>
    </location>
</feature>
<organism evidence="2 3">
    <name type="scientific">Danaus chrysippus</name>
    <name type="common">African queen</name>
    <dbReference type="NCBI Taxonomy" id="151541"/>
    <lineage>
        <taxon>Eukaryota</taxon>
        <taxon>Metazoa</taxon>
        <taxon>Ecdysozoa</taxon>
        <taxon>Arthropoda</taxon>
        <taxon>Hexapoda</taxon>
        <taxon>Insecta</taxon>
        <taxon>Pterygota</taxon>
        <taxon>Neoptera</taxon>
        <taxon>Endopterygota</taxon>
        <taxon>Lepidoptera</taxon>
        <taxon>Glossata</taxon>
        <taxon>Ditrysia</taxon>
        <taxon>Papilionoidea</taxon>
        <taxon>Nymphalidae</taxon>
        <taxon>Danainae</taxon>
        <taxon>Danaini</taxon>
        <taxon>Danaina</taxon>
        <taxon>Danaus</taxon>
        <taxon>Anosia</taxon>
    </lineage>
</organism>
<dbReference type="InterPro" id="IPR050863">
    <property type="entry name" value="CenT-Element_Derived"/>
</dbReference>
<dbReference type="InterPro" id="IPR004875">
    <property type="entry name" value="DDE_SF_endonuclease_dom"/>
</dbReference>
<proteinExistence type="predicted"/>
<dbReference type="GO" id="GO:0003677">
    <property type="term" value="F:DNA binding"/>
    <property type="evidence" value="ECO:0007669"/>
    <property type="project" value="TreeGrafter"/>
</dbReference>
<gene>
    <name evidence="2" type="ORF">DCHRY22_LOCUS13242</name>
</gene>
<protein>
    <submittedName>
        <fullName evidence="2">(African queen) hypothetical protein</fullName>
    </submittedName>
</protein>
<dbReference type="PANTHER" id="PTHR19303">
    <property type="entry name" value="TRANSPOSON"/>
    <property type="match status" value="1"/>
</dbReference>
<dbReference type="GO" id="GO:0005634">
    <property type="term" value="C:nucleus"/>
    <property type="evidence" value="ECO:0007669"/>
    <property type="project" value="TreeGrafter"/>
</dbReference>
<dbReference type="Pfam" id="PF03184">
    <property type="entry name" value="DDE_1"/>
    <property type="match status" value="1"/>
</dbReference>
<evidence type="ECO:0000313" key="2">
    <source>
        <dbReference type="EMBL" id="CAG9579646.1"/>
    </source>
</evidence>
<accession>A0A8J2R3E6</accession>
<keyword evidence="3" id="KW-1185">Reference proteome</keyword>
<reference evidence="2" key="1">
    <citation type="submission" date="2021-09" db="EMBL/GenBank/DDBJ databases">
        <authorList>
            <person name="Martin H S."/>
        </authorList>
    </citation>
    <scope>NUCLEOTIDE SEQUENCE</scope>
</reference>
<dbReference type="OrthoDB" id="5556307at2759"/>
<evidence type="ECO:0000259" key="1">
    <source>
        <dbReference type="Pfam" id="PF03184"/>
    </source>
</evidence>
<evidence type="ECO:0000313" key="3">
    <source>
        <dbReference type="Proteomes" id="UP000789524"/>
    </source>
</evidence>
<name>A0A8J2R3E6_9NEOP</name>
<dbReference type="AlphaFoldDB" id="A0A8J2R3E6"/>
<dbReference type="PANTHER" id="PTHR19303:SF73">
    <property type="entry name" value="PROTEIN PDC2"/>
    <property type="match status" value="1"/>
</dbReference>
<sequence>MITEKRKILLFIDNCTAHNIVPPLKAMKVNFFPPNTTSKLQFLDQGIIENFKSFYRKEVVRKLITDMEQQSASSINVLHAIRMIDKAWRSVSMTTMSNCVKSCGFSKPQEEASEEPQEPDMNLEADWNKLQNIEVQFEDYVTCDEGLATTRTLTDAEIIDIVNQHTDNDNVDENDVDHTDLADFEPVVSNKEARAAINTLRTYIERCDDIEDRVPLIADEIDISPWKNLLMKFAQVHVCLEHLYRAETCLRADFVQLKPMASKLLESYVSEKSTIKTVGQLMNEVIHNICIPITNNIVQDHLNKPAAWYRLELGFKEVSDVRNYKVVSVFSQLPVFPPQVWQHIEPPSEEIVEVTSVEELKYHHTKYMFISDKYSRKLDFLM</sequence>
<dbReference type="Proteomes" id="UP000789524">
    <property type="component" value="Unassembled WGS sequence"/>
</dbReference>